<dbReference type="Proteomes" id="UP000015105">
    <property type="component" value="Chromosome 3D"/>
</dbReference>
<evidence type="ECO:0000256" key="1">
    <source>
        <dbReference type="SAM" id="MobiDB-lite"/>
    </source>
</evidence>
<reference evidence="3" key="1">
    <citation type="journal article" date="2014" name="Science">
        <title>Ancient hybridizations among the ancestral genomes of bread wheat.</title>
        <authorList>
            <consortium name="International Wheat Genome Sequencing Consortium,"/>
            <person name="Marcussen T."/>
            <person name="Sandve S.R."/>
            <person name="Heier L."/>
            <person name="Spannagl M."/>
            <person name="Pfeifer M."/>
            <person name="Jakobsen K.S."/>
            <person name="Wulff B.B."/>
            <person name="Steuernagel B."/>
            <person name="Mayer K.F."/>
            <person name="Olsen O.A."/>
        </authorList>
    </citation>
    <scope>NUCLEOTIDE SEQUENCE [LARGE SCALE GENOMIC DNA]</scope>
    <source>
        <strain evidence="3">cv. AL8/78</strain>
    </source>
</reference>
<feature type="region of interest" description="Disordered" evidence="1">
    <location>
        <begin position="15"/>
        <end position="52"/>
    </location>
</feature>
<sequence>TQCVFSLLPLNSKNKTKNLSSSSITAVRPPSCSATIPGPASPPPPLPNPIQPSLYSSPDAAVPWFLLLPLKSLHSISTMAPDNAPCTAARRPWRNLLSSPPPSPISFLWIRQLKD</sequence>
<dbReference type="EnsemblPlants" id="AET3Gv21223300.20">
    <property type="protein sequence ID" value="AET3Gv21223300.20"/>
    <property type="gene ID" value="AET3Gv21223300"/>
</dbReference>
<name>A0A453GV00_AEGTS</name>
<accession>A0A453GV00</accession>
<dbReference type="Gramene" id="AET3Gv21223300.20">
    <property type="protein sequence ID" value="AET3Gv21223300.20"/>
    <property type="gene ID" value="AET3Gv21223300"/>
</dbReference>
<protein>
    <submittedName>
        <fullName evidence="2">Uncharacterized protein</fullName>
    </submittedName>
</protein>
<evidence type="ECO:0000313" key="3">
    <source>
        <dbReference type="Proteomes" id="UP000015105"/>
    </source>
</evidence>
<proteinExistence type="predicted"/>
<dbReference type="AlphaFoldDB" id="A0A453GV00"/>
<evidence type="ECO:0000313" key="2">
    <source>
        <dbReference type="EnsemblPlants" id="AET3Gv21223300.20"/>
    </source>
</evidence>
<feature type="compositionally biased region" description="Pro residues" evidence="1">
    <location>
        <begin position="39"/>
        <end position="50"/>
    </location>
</feature>
<reference evidence="2" key="3">
    <citation type="journal article" date="2017" name="Nature">
        <title>Genome sequence of the progenitor of the wheat D genome Aegilops tauschii.</title>
        <authorList>
            <person name="Luo M.C."/>
            <person name="Gu Y.Q."/>
            <person name="Puiu D."/>
            <person name="Wang H."/>
            <person name="Twardziok S.O."/>
            <person name="Deal K.R."/>
            <person name="Huo N."/>
            <person name="Zhu T."/>
            <person name="Wang L."/>
            <person name="Wang Y."/>
            <person name="McGuire P.E."/>
            <person name="Liu S."/>
            <person name="Long H."/>
            <person name="Ramasamy R.K."/>
            <person name="Rodriguez J.C."/>
            <person name="Van S.L."/>
            <person name="Yuan L."/>
            <person name="Wang Z."/>
            <person name="Xia Z."/>
            <person name="Xiao L."/>
            <person name="Anderson O.D."/>
            <person name="Ouyang S."/>
            <person name="Liang Y."/>
            <person name="Zimin A.V."/>
            <person name="Pertea G."/>
            <person name="Qi P."/>
            <person name="Bennetzen J.L."/>
            <person name="Dai X."/>
            <person name="Dawson M.W."/>
            <person name="Muller H.G."/>
            <person name="Kugler K."/>
            <person name="Rivarola-Duarte L."/>
            <person name="Spannagl M."/>
            <person name="Mayer K.F.X."/>
            <person name="Lu F.H."/>
            <person name="Bevan M.W."/>
            <person name="Leroy P."/>
            <person name="Li P."/>
            <person name="You F.M."/>
            <person name="Sun Q."/>
            <person name="Liu Z."/>
            <person name="Lyons E."/>
            <person name="Wicker T."/>
            <person name="Salzberg S.L."/>
            <person name="Devos K.M."/>
            <person name="Dvorak J."/>
        </authorList>
    </citation>
    <scope>NUCLEOTIDE SEQUENCE [LARGE SCALE GENOMIC DNA]</scope>
    <source>
        <strain evidence="2">cv. AL8/78</strain>
    </source>
</reference>
<organism evidence="2 3">
    <name type="scientific">Aegilops tauschii subsp. strangulata</name>
    <name type="common">Goatgrass</name>
    <dbReference type="NCBI Taxonomy" id="200361"/>
    <lineage>
        <taxon>Eukaryota</taxon>
        <taxon>Viridiplantae</taxon>
        <taxon>Streptophyta</taxon>
        <taxon>Embryophyta</taxon>
        <taxon>Tracheophyta</taxon>
        <taxon>Spermatophyta</taxon>
        <taxon>Magnoliopsida</taxon>
        <taxon>Liliopsida</taxon>
        <taxon>Poales</taxon>
        <taxon>Poaceae</taxon>
        <taxon>BOP clade</taxon>
        <taxon>Pooideae</taxon>
        <taxon>Triticodae</taxon>
        <taxon>Triticeae</taxon>
        <taxon>Triticinae</taxon>
        <taxon>Aegilops</taxon>
    </lineage>
</organism>
<reference evidence="2" key="4">
    <citation type="submission" date="2019-03" db="UniProtKB">
        <authorList>
            <consortium name="EnsemblPlants"/>
        </authorList>
    </citation>
    <scope>IDENTIFICATION</scope>
</reference>
<keyword evidence="3" id="KW-1185">Reference proteome</keyword>
<reference evidence="2" key="5">
    <citation type="journal article" date="2021" name="G3 (Bethesda)">
        <title>Aegilops tauschii genome assembly Aet v5.0 features greater sequence contiguity and improved annotation.</title>
        <authorList>
            <person name="Wang L."/>
            <person name="Zhu T."/>
            <person name="Rodriguez J.C."/>
            <person name="Deal K.R."/>
            <person name="Dubcovsky J."/>
            <person name="McGuire P.E."/>
            <person name="Lux T."/>
            <person name="Spannagl M."/>
            <person name="Mayer K.F.X."/>
            <person name="Baldrich P."/>
            <person name="Meyers B.C."/>
            <person name="Huo N."/>
            <person name="Gu Y.Q."/>
            <person name="Zhou H."/>
            <person name="Devos K.M."/>
            <person name="Bennetzen J.L."/>
            <person name="Unver T."/>
            <person name="Budak H."/>
            <person name="Gulick P.J."/>
            <person name="Galiba G."/>
            <person name="Kalapos B."/>
            <person name="Nelson D.R."/>
            <person name="Li P."/>
            <person name="You F.M."/>
            <person name="Luo M.C."/>
            <person name="Dvorak J."/>
        </authorList>
    </citation>
    <scope>NUCLEOTIDE SEQUENCE [LARGE SCALE GENOMIC DNA]</scope>
    <source>
        <strain evidence="2">cv. AL8/78</strain>
    </source>
</reference>
<reference evidence="3" key="2">
    <citation type="journal article" date="2017" name="Nat. Plants">
        <title>The Aegilops tauschii genome reveals multiple impacts of transposons.</title>
        <authorList>
            <person name="Zhao G."/>
            <person name="Zou C."/>
            <person name="Li K."/>
            <person name="Wang K."/>
            <person name="Li T."/>
            <person name="Gao L."/>
            <person name="Zhang X."/>
            <person name="Wang H."/>
            <person name="Yang Z."/>
            <person name="Liu X."/>
            <person name="Jiang W."/>
            <person name="Mao L."/>
            <person name="Kong X."/>
            <person name="Jiao Y."/>
            <person name="Jia J."/>
        </authorList>
    </citation>
    <scope>NUCLEOTIDE SEQUENCE [LARGE SCALE GENOMIC DNA]</scope>
    <source>
        <strain evidence="3">cv. AL8/78</strain>
    </source>
</reference>